<comment type="caution">
    <text evidence="2">The sequence shown here is derived from an EMBL/GenBank/DDBJ whole genome shotgun (WGS) entry which is preliminary data.</text>
</comment>
<dbReference type="GO" id="GO:0003950">
    <property type="term" value="F:NAD+ poly-ADP-ribosyltransferase activity"/>
    <property type="evidence" value="ECO:0007669"/>
    <property type="project" value="InterPro"/>
</dbReference>
<dbReference type="PATRIC" id="fig|698759.3.peg.6200"/>
<gene>
    <name evidence="2" type="ORF">STRIP9103_04682</name>
</gene>
<keyword evidence="1" id="KW-0472">Membrane</keyword>
<dbReference type="GO" id="GO:0005576">
    <property type="term" value="C:extracellular region"/>
    <property type="evidence" value="ECO:0007669"/>
    <property type="project" value="InterPro"/>
</dbReference>
<dbReference type="InterPro" id="IPR003898">
    <property type="entry name" value="Borpert_toxA"/>
</dbReference>
<accession>L1KRE1</accession>
<keyword evidence="1" id="KW-0812">Transmembrane</keyword>
<dbReference type="Gene3D" id="3.90.210.10">
    <property type="entry name" value="Heat-Labile Enterotoxin, subunit A"/>
    <property type="match status" value="1"/>
</dbReference>
<dbReference type="SUPFAM" id="SSF56399">
    <property type="entry name" value="ADP-ribosylation"/>
    <property type="match status" value="2"/>
</dbReference>
<dbReference type="EMBL" id="AEJC01000462">
    <property type="protein sequence ID" value="EKX63129.1"/>
    <property type="molecule type" value="Genomic_DNA"/>
</dbReference>
<evidence type="ECO:0000313" key="3">
    <source>
        <dbReference type="Proteomes" id="UP000010411"/>
    </source>
</evidence>
<sequence>MSHSHTVAAPEQGAPRSRTRRLLPKPFQLVLQFLLVALVVSGALVTNAGSAIAQNETGASLNQGQLPGVVYRGDSRHPNDIFNSGFWSRGTNYDLQAHVHGDRAHNSGYISTSGSQSVAEQFARSQGINNLDAAARQPRCQGAGWTIGQNIPVIGWLVTSHCAHAVVEARTFVYTINPQFANVVLHVPEQLRGSPSMYNTYRSQDEWAFFRRIPPQAITGVHIYHMEARAAGSLLQLQSLTFRHERWVANPNYNRNFHYNPIADPGANLDWDTGLNIPPIQANEYHRGCNAANRCRGGNG</sequence>
<protein>
    <submittedName>
        <fullName evidence="2">Pertussis toxin, subunit 1</fullName>
    </submittedName>
</protein>
<feature type="transmembrane region" description="Helical" evidence="1">
    <location>
        <begin position="26"/>
        <end position="45"/>
    </location>
</feature>
<name>L1KRE1_9ACTN</name>
<keyword evidence="1" id="KW-1133">Transmembrane helix</keyword>
<keyword evidence="3" id="KW-1185">Reference proteome</keyword>
<evidence type="ECO:0000313" key="2">
    <source>
        <dbReference type="EMBL" id="EKX63129.1"/>
    </source>
</evidence>
<proteinExistence type="predicted"/>
<reference evidence="2 3" key="1">
    <citation type="submission" date="2012-11" db="EMBL/GenBank/DDBJ databases">
        <authorList>
            <person name="Huguet-Tapia J.C."/>
            <person name="Durkin A.S."/>
            <person name="Pettis G.S."/>
            <person name="Badger J.H."/>
        </authorList>
    </citation>
    <scope>NUCLEOTIDE SEQUENCE [LARGE SCALE GENOMIC DNA]</scope>
    <source>
        <strain evidence="2 3">91-03</strain>
    </source>
</reference>
<dbReference type="Proteomes" id="UP000010411">
    <property type="component" value="Unassembled WGS sequence"/>
</dbReference>
<dbReference type="Pfam" id="PF02917">
    <property type="entry name" value="Pertussis_S1"/>
    <property type="match status" value="1"/>
</dbReference>
<evidence type="ECO:0000256" key="1">
    <source>
        <dbReference type="SAM" id="Phobius"/>
    </source>
</evidence>
<dbReference type="OrthoDB" id="4223934at2"/>
<dbReference type="AlphaFoldDB" id="L1KRE1"/>
<organism evidence="2 3">
    <name type="scientific">Streptomyces ipomoeae 91-03</name>
    <dbReference type="NCBI Taxonomy" id="698759"/>
    <lineage>
        <taxon>Bacteria</taxon>
        <taxon>Bacillati</taxon>
        <taxon>Actinomycetota</taxon>
        <taxon>Actinomycetes</taxon>
        <taxon>Kitasatosporales</taxon>
        <taxon>Streptomycetaceae</taxon>
        <taxon>Streptomyces</taxon>
    </lineage>
</organism>
<dbReference type="RefSeq" id="WP_009326767.1">
    <property type="nucleotide sequence ID" value="NZ_AEJC01000462.1"/>
</dbReference>